<organism evidence="1 2">
    <name type="scientific">Erwinia tracheiphila</name>
    <dbReference type="NCBI Taxonomy" id="65700"/>
    <lineage>
        <taxon>Bacteria</taxon>
        <taxon>Pseudomonadati</taxon>
        <taxon>Pseudomonadota</taxon>
        <taxon>Gammaproteobacteria</taxon>
        <taxon>Enterobacterales</taxon>
        <taxon>Erwiniaceae</taxon>
        <taxon>Erwinia</taxon>
    </lineage>
</organism>
<proteinExistence type="predicted"/>
<evidence type="ECO:0008006" key="3">
    <source>
        <dbReference type="Google" id="ProtNLM"/>
    </source>
</evidence>
<comment type="caution">
    <text evidence="1">The sequence shown here is derived from an EMBL/GenBank/DDBJ whole genome shotgun (WGS) entry which is preliminary data.</text>
</comment>
<keyword evidence="2" id="KW-1185">Reference proteome</keyword>
<dbReference type="AlphaFoldDB" id="A0A0M2K728"/>
<name>A0A0M2K728_9GAMM</name>
<protein>
    <recommendedName>
        <fullName evidence="3">DUF1493 family protein</fullName>
    </recommendedName>
</protein>
<dbReference type="InterPro" id="IPR010862">
    <property type="entry name" value="DUF1493"/>
</dbReference>
<dbReference type="Proteomes" id="UP000033924">
    <property type="component" value="Unassembled WGS sequence"/>
</dbReference>
<dbReference type="RefSeq" id="WP_016189951.1">
    <property type="nucleotide sequence ID" value="NZ_CP089932.1"/>
</dbReference>
<dbReference type="PATRIC" id="fig|65700.7.peg.1713"/>
<gene>
    <name evidence="1" type="ORF">SY86_06745</name>
</gene>
<evidence type="ECO:0000313" key="2">
    <source>
        <dbReference type="Proteomes" id="UP000033924"/>
    </source>
</evidence>
<dbReference type="EMBL" id="JXNU01000003">
    <property type="protein sequence ID" value="KKF35195.1"/>
    <property type="molecule type" value="Genomic_DNA"/>
</dbReference>
<evidence type="ECO:0000313" key="1">
    <source>
        <dbReference type="EMBL" id="KKF35195.1"/>
    </source>
</evidence>
<accession>A0A0M2K728</accession>
<reference evidence="1 2" key="1">
    <citation type="submission" date="2015-01" db="EMBL/GenBank/DDBJ databases">
        <title>Erwinia tracheiphila.</title>
        <authorList>
            <person name="Shapiro L.R."/>
        </authorList>
    </citation>
    <scope>NUCLEOTIDE SEQUENCE [LARGE SCALE GENOMIC DNA]</scope>
    <source>
        <strain evidence="1 2">BuffGH</strain>
    </source>
</reference>
<dbReference type="Pfam" id="PF07377">
    <property type="entry name" value="DUF1493"/>
    <property type="match status" value="1"/>
</dbReference>
<sequence>MSYVTDAAIRDFVKSELPLVTTLLLKKINIEDRSTLQEVQEVYEADDIADMAEKYFSQFDVKRSGFTLINYFPWRMKSLFSRKQINQDKKPLTIKMFIGSAKAGRWLYD</sequence>